<evidence type="ECO:0000313" key="3">
    <source>
        <dbReference type="Proteomes" id="UP000655523"/>
    </source>
</evidence>
<dbReference type="AlphaFoldDB" id="A0A972NT60"/>
<accession>A0A972NT60</accession>
<dbReference type="Proteomes" id="UP000655523">
    <property type="component" value="Unassembled WGS sequence"/>
</dbReference>
<evidence type="ECO:0000313" key="2">
    <source>
        <dbReference type="EMBL" id="NPT57392.1"/>
    </source>
</evidence>
<reference evidence="2 3" key="1">
    <citation type="submission" date="2019-11" db="EMBL/GenBank/DDBJ databases">
        <title>Metabolism of dissolved organic matter in forest soils.</title>
        <authorList>
            <person name="Cyle K.T."/>
            <person name="Wilhelm R.C."/>
            <person name="Martinez C.E."/>
        </authorList>
    </citation>
    <scope>NUCLEOTIDE SEQUENCE [LARGE SCALE GENOMIC DNA]</scope>
    <source>
        <strain evidence="2 3">5N</strain>
    </source>
</reference>
<dbReference type="InterPro" id="IPR049841">
    <property type="entry name" value="VPA1267-like"/>
</dbReference>
<organism evidence="2 3">
    <name type="scientific">Paraburkholderia elongata</name>
    <dbReference type="NCBI Taxonomy" id="2675747"/>
    <lineage>
        <taxon>Bacteria</taxon>
        <taxon>Pseudomonadati</taxon>
        <taxon>Pseudomonadota</taxon>
        <taxon>Betaproteobacteria</taxon>
        <taxon>Burkholderiales</taxon>
        <taxon>Burkholderiaceae</taxon>
        <taxon>Paraburkholderia</taxon>
    </lineage>
</organism>
<dbReference type="RefSeq" id="WP_172168446.1">
    <property type="nucleotide sequence ID" value="NZ_WOEZ01000125.1"/>
</dbReference>
<name>A0A972NT60_9BURK</name>
<dbReference type="NCBIfam" id="NF040697">
    <property type="entry name" value="VPA1267_fam"/>
    <property type="match status" value="1"/>
</dbReference>
<feature type="region of interest" description="Disordered" evidence="1">
    <location>
        <begin position="80"/>
        <end position="120"/>
    </location>
</feature>
<dbReference type="EMBL" id="WOEZ01000125">
    <property type="protein sequence ID" value="NPT57392.1"/>
    <property type="molecule type" value="Genomic_DNA"/>
</dbReference>
<protein>
    <submittedName>
        <fullName evidence="2">Uncharacterized protein</fullName>
    </submittedName>
</protein>
<keyword evidence="3" id="KW-1185">Reference proteome</keyword>
<evidence type="ECO:0000256" key="1">
    <source>
        <dbReference type="SAM" id="MobiDB-lite"/>
    </source>
</evidence>
<feature type="compositionally biased region" description="Basic and acidic residues" evidence="1">
    <location>
        <begin position="99"/>
        <end position="111"/>
    </location>
</feature>
<sequence>MASGKQIAEQNFQIFQTWLASKTDMDFRQMVSRGVLSRKEMAKECGFAKSALDQNPRIKAALKAVEDGLRQRGILPALEKKLPIDGAAPPMREAGPQRATRDGERLKRLEQENASLRAENDELKRQLERYVVLQEALSLTGRLPR</sequence>
<gene>
    <name evidence="2" type="ORF">GNZ13_23185</name>
</gene>
<comment type="caution">
    <text evidence="2">The sequence shown here is derived from an EMBL/GenBank/DDBJ whole genome shotgun (WGS) entry which is preliminary data.</text>
</comment>
<proteinExistence type="predicted"/>